<dbReference type="InterPro" id="IPR047184">
    <property type="entry name" value="KANK1-4"/>
</dbReference>
<sequence>LLSPSSSCGTGSERLDTEDCVPNYLEIDYSYQSEVDCIQCVDSFQNTATIKRLSLKRRPRVAVNNAEKTPSGISSSQWYSAESLSSISGDDSKLLGMSPAARGRPPLPPPHGSLLDSNKRNESLATSQILTESKPQPAARSLLQSQSSVMERAFVEAHKPLNQEAKSQSPPQPYPRRRLASFGGVSSPGTLSPFTGLGAYNQNNNGNQPAGAEVQLGSSLGSRGSTGCLRLSPQSSGRTTPVTSLGSMHLQHVRDQMVVALQRLKELEEQVKIIPILQVKISVLQEEKRQLISQLKDQNEEESMSDATCNSSYSIEGSEIEKERNTEEELELKSSCTDLREVSQLTKEMQALEWADNWNFLHKYNENYITTECHRQTHA</sequence>
<dbReference type="GO" id="GO:0005856">
    <property type="term" value="C:cytoskeleton"/>
    <property type="evidence" value="ECO:0007669"/>
    <property type="project" value="TreeGrafter"/>
</dbReference>
<feature type="region of interest" description="Disordered" evidence="2">
    <location>
        <begin position="90"/>
        <end position="118"/>
    </location>
</feature>
<dbReference type="GeneTree" id="ENSGT00940000154886"/>
<evidence type="ECO:0008006" key="5">
    <source>
        <dbReference type="Google" id="ProtNLM"/>
    </source>
</evidence>
<dbReference type="STRING" id="61819.ENSACIP00000005085"/>
<name>A0A3Q0R7F1_AMPCI</name>
<reference evidence="3" key="2">
    <citation type="submission" date="2025-09" db="UniProtKB">
        <authorList>
            <consortium name="Ensembl"/>
        </authorList>
    </citation>
    <scope>IDENTIFICATION</scope>
</reference>
<evidence type="ECO:0000313" key="4">
    <source>
        <dbReference type="Proteomes" id="UP000261340"/>
    </source>
</evidence>
<evidence type="ECO:0000256" key="2">
    <source>
        <dbReference type="SAM" id="MobiDB-lite"/>
    </source>
</evidence>
<dbReference type="GO" id="GO:0005737">
    <property type="term" value="C:cytoplasm"/>
    <property type="evidence" value="ECO:0007669"/>
    <property type="project" value="TreeGrafter"/>
</dbReference>
<protein>
    <recommendedName>
        <fullName evidence="5">KN motif and ankyrin repeat domains 1b</fullName>
    </recommendedName>
</protein>
<dbReference type="Ensembl" id="ENSACIT00000005247.1">
    <property type="protein sequence ID" value="ENSACIP00000005085.1"/>
    <property type="gene ID" value="ENSACIG00000004021.1"/>
</dbReference>
<feature type="coiled-coil region" evidence="1">
    <location>
        <begin position="250"/>
        <end position="301"/>
    </location>
</feature>
<dbReference type="Proteomes" id="UP000261340">
    <property type="component" value="Unplaced"/>
</dbReference>
<keyword evidence="4" id="KW-1185">Reference proteome</keyword>
<organism evidence="3 4">
    <name type="scientific">Amphilophus citrinellus</name>
    <name type="common">Midas cichlid</name>
    <name type="synonym">Cichlasoma citrinellum</name>
    <dbReference type="NCBI Taxonomy" id="61819"/>
    <lineage>
        <taxon>Eukaryota</taxon>
        <taxon>Metazoa</taxon>
        <taxon>Chordata</taxon>
        <taxon>Craniata</taxon>
        <taxon>Vertebrata</taxon>
        <taxon>Euteleostomi</taxon>
        <taxon>Actinopterygii</taxon>
        <taxon>Neopterygii</taxon>
        <taxon>Teleostei</taxon>
        <taxon>Neoteleostei</taxon>
        <taxon>Acanthomorphata</taxon>
        <taxon>Ovalentaria</taxon>
        <taxon>Cichlomorphae</taxon>
        <taxon>Cichliformes</taxon>
        <taxon>Cichlidae</taxon>
        <taxon>New World cichlids</taxon>
        <taxon>Cichlasomatinae</taxon>
        <taxon>Heroini</taxon>
        <taxon>Amphilophus</taxon>
    </lineage>
</organism>
<dbReference type="OMA" id="ITTECHR"/>
<dbReference type="GO" id="GO:0030837">
    <property type="term" value="P:negative regulation of actin filament polymerization"/>
    <property type="evidence" value="ECO:0007669"/>
    <property type="project" value="InterPro"/>
</dbReference>
<dbReference type="AlphaFoldDB" id="A0A3Q0R7F1"/>
<keyword evidence="1" id="KW-0175">Coiled coil</keyword>
<accession>A0A3Q0R7F1</accession>
<dbReference type="PANTHER" id="PTHR24168:SF19">
    <property type="entry name" value="KN MOTIF AND ANKYRIN REPEAT DOMAIN-CONTAINING PROTEIN 1"/>
    <property type="match status" value="1"/>
</dbReference>
<reference evidence="3" key="1">
    <citation type="submission" date="2025-08" db="UniProtKB">
        <authorList>
            <consortium name="Ensembl"/>
        </authorList>
    </citation>
    <scope>IDENTIFICATION</scope>
</reference>
<evidence type="ECO:0000256" key="1">
    <source>
        <dbReference type="SAM" id="Coils"/>
    </source>
</evidence>
<dbReference type="PANTHER" id="PTHR24168">
    <property type="entry name" value="KN MOTIF AND ANKYRIN REPEAT DOMAIN-CONTAINING"/>
    <property type="match status" value="1"/>
</dbReference>
<evidence type="ECO:0000313" key="3">
    <source>
        <dbReference type="Ensembl" id="ENSACIP00000005085.1"/>
    </source>
</evidence>
<proteinExistence type="predicted"/>